<gene>
    <name evidence="5" type="ORF">BGZ96_010564</name>
</gene>
<evidence type="ECO:0000256" key="2">
    <source>
        <dbReference type="ARBA" id="ARBA00022630"/>
    </source>
</evidence>
<dbReference type="InterPro" id="IPR020946">
    <property type="entry name" value="Flavin_mOase-like"/>
</dbReference>
<evidence type="ECO:0000256" key="1">
    <source>
        <dbReference type="ARBA" id="ARBA00010139"/>
    </source>
</evidence>
<organism evidence="5 6">
    <name type="scientific">Linnemannia gamsii</name>
    <dbReference type="NCBI Taxonomy" id="64522"/>
    <lineage>
        <taxon>Eukaryota</taxon>
        <taxon>Fungi</taxon>
        <taxon>Fungi incertae sedis</taxon>
        <taxon>Mucoromycota</taxon>
        <taxon>Mortierellomycotina</taxon>
        <taxon>Mortierellomycetes</taxon>
        <taxon>Mortierellales</taxon>
        <taxon>Mortierellaceae</taxon>
        <taxon>Linnemannia</taxon>
    </lineage>
</organism>
<dbReference type="PANTHER" id="PTHR42877">
    <property type="entry name" value="L-ORNITHINE N(5)-MONOOXYGENASE-RELATED"/>
    <property type="match status" value="1"/>
</dbReference>
<dbReference type="Pfam" id="PF00743">
    <property type="entry name" value="FMO-like"/>
    <property type="match status" value="1"/>
</dbReference>
<keyword evidence="6" id="KW-1185">Reference proteome</keyword>
<evidence type="ECO:0000256" key="3">
    <source>
        <dbReference type="ARBA" id="ARBA00022827"/>
    </source>
</evidence>
<keyword evidence="2" id="KW-0285">Flavoprotein</keyword>
<evidence type="ECO:0000313" key="5">
    <source>
        <dbReference type="EMBL" id="KAG0285112.1"/>
    </source>
</evidence>
<sequence length="509" mass="59057">MGLTKTYKDGTTPTVCIIGAGFSGMCAAIRLQTQLNLKTYTIFELQPELGGTWWSNTYPGCGSDTTSVNYQFSFEMNYEWSKTYAGYQEIWEYQRRVAKKYNLYEKIRFRTEISHAEWHEDLQQWVLDWTNHNTGETGQMNADIVFCGMGALRIPQIPKQFDDFEGPKWHTAQWNHDYDLTNKRVAVVGSGASAIQLVPAIVDKVKRLEFYQRSSTYIMPRKNANISAFWKFLFKYIPFVHFLYYKLTYWGTEFTLRAFSTKWRHAITRRFAMFLAWCFRFWQIRDKKLRAHLTPHYILGCRRVVVSSDYYPALVRKHVSVHTETITGVKGQTLTLSDGSQQEVDVLVLATGFHVQDTLSEGVVIGRNKCDLAKVWVQGPKTYYGITFAETPNMFFLLGPNTALGHNSVLYMIETACEYAIMAIAHMMEKDLSSIQATPKACKDFVDEVEEKMKGMAWSSDCNSWYKNKEGTITALWWSSCTHYWWRLRRFRPKHFSGIQRSKSTAAHV</sequence>
<accession>A0ABQ7JU49</accession>
<keyword evidence="4" id="KW-0560">Oxidoreductase</keyword>
<dbReference type="EMBL" id="JAAAIM010000699">
    <property type="protein sequence ID" value="KAG0285112.1"/>
    <property type="molecule type" value="Genomic_DNA"/>
</dbReference>
<evidence type="ECO:0000313" key="6">
    <source>
        <dbReference type="Proteomes" id="UP001194696"/>
    </source>
</evidence>
<reference evidence="5 6" key="1">
    <citation type="journal article" date="2020" name="Fungal Divers.">
        <title>Resolving the Mortierellaceae phylogeny through synthesis of multi-gene phylogenetics and phylogenomics.</title>
        <authorList>
            <person name="Vandepol N."/>
            <person name="Liber J."/>
            <person name="Desiro A."/>
            <person name="Na H."/>
            <person name="Kennedy M."/>
            <person name="Barry K."/>
            <person name="Grigoriev I.V."/>
            <person name="Miller A.N."/>
            <person name="O'Donnell K."/>
            <person name="Stajich J.E."/>
            <person name="Bonito G."/>
        </authorList>
    </citation>
    <scope>NUCLEOTIDE SEQUENCE [LARGE SCALE GENOMIC DNA]</scope>
    <source>
        <strain evidence="5 6">AD045</strain>
    </source>
</reference>
<dbReference type="SUPFAM" id="SSF51905">
    <property type="entry name" value="FAD/NAD(P)-binding domain"/>
    <property type="match status" value="1"/>
</dbReference>
<protein>
    <recommendedName>
        <fullName evidence="7">FAD/NAD(P)-binding domain-containing protein</fullName>
    </recommendedName>
</protein>
<proteinExistence type="inferred from homology"/>
<dbReference type="PANTHER" id="PTHR42877:SF4">
    <property type="entry name" value="FAD_NAD(P)-BINDING DOMAIN-CONTAINING PROTEIN-RELATED"/>
    <property type="match status" value="1"/>
</dbReference>
<dbReference type="InterPro" id="IPR036188">
    <property type="entry name" value="FAD/NAD-bd_sf"/>
</dbReference>
<evidence type="ECO:0000256" key="4">
    <source>
        <dbReference type="ARBA" id="ARBA00023002"/>
    </source>
</evidence>
<dbReference type="InterPro" id="IPR051209">
    <property type="entry name" value="FAD-bind_Monooxygenase_sf"/>
</dbReference>
<comment type="similarity">
    <text evidence="1">Belongs to the FAD-binding monooxygenase family.</text>
</comment>
<dbReference type="Gene3D" id="3.50.50.60">
    <property type="entry name" value="FAD/NAD(P)-binding domain"/>
    <property type="match status" value="2"/>
</dbReference>
<evidence type="ECO:0008006" key="7">
    <source>
        <dbReference type="Google" id="ProtNLM"/>
    </source>
</evidence>
<keyword evidence="3" id="KW-0274">FAD</keyword>
<name>A0ABQ7JU49_9FUNG</name>
<dbReference type="Proteomes" id="UP001194696">
    <property type="component" value="Unassembled WGS sequence"/>
</dbReference>
<comment type="caution">
    <text evidence="5">The sequence shown here is derived from an EMBL/GenBank/DDBJ whole genome shotgun (WGS) entry which is preliminary data.</text>
</comment>